<dbReference type="Gene3D" id="3.40.50.300">
    <property type="entry name" value="P-loop containing nucleotide triphosphate hydrolases"/>
    <property type="match status" value="1"/>
</dbReference>
<protein>
    <submittedName>
        <fullName evidence="7">Sulfotransferase family 2 domain-containing protein</fullName>
    </submittedName>
</protein>
<keyword evidence="8" id="KW-1185">Reference proteome</keyword>
<keyword evidence="2" id="KW-0808">Transferase</keyword>
<evidence type="ECO:0000313" key="8">
    <source>
        <dbReference type="Proteomes" id="UP000664303"/>
    </source>
</evidence>
<dbReference type="GO" id="GO:0016020">
    <property type="term" value="C:membrane"/>
    <property type="evidence" value="ECO:0007669"/>
    <property type="project" value="UniProtKB-SubCell"/>
</dbReference>
<dbReference type="InterPro" id="IPR010635">
    <property type="entry name" value="Heparan_SO4-6-sulfoTrfase"/>
</dbReference>
<keyword evidence="3" id="KW-0812">Transmembrane</keyword>
<evidence type="ECO:0000256" key="6">
    <source>
        <dbReference type="ARBA" id="ARBA00023180"/>
    </source>
</evidence>
<dbReference type="AlphaFoldDB" id="A0A939IK79"/>
<proteinExistence type="predicted"/>
<dbReference type="Proteomes" id="UP000664303">
    <property type="component" value="Unassembled WGS sequence"/>
</dbReference>
<evidence type="ECO:0000256" key="3">
    <source>
        <dbReference type="ARBA" id="ARBA00022692"/>
    </source>
</evidence>
<keyword evidence="6" id="KW-0325">Glycoprotein</keyword>
<keyword evidence="5" id="KW-0472">Membrane</keyword>
<accession>A0A939IK79</accession>
<dbReference type="PANTHER" id="PTHR12812:SF0">
    <property type="entry name" value="HEPARAN-SULFATE 6-O-SULFOTRANSFERASE"/>
    <property type="match status" value="1"/>
</dbReference>
<keyword evidence="4" id="KW-1133">Transmembrane helix</keyword>
<organism evidence="7 8">
    <name type="scientific">Parahaliea mediterranea</name>
    <dbReference type="NCBI Taxonomy" id="651086"/>
    <lineage>
        <taxon>Bacteria</taxon>
        <taxon>Pseudomonadati</taxon>
        <taxon>Pseudomonadota</taxon>
        <taxon>Gammaproteobacteria</taxon>
        <taxon>Cellvibrionales</taxon>
        <taxon>Halieaceae</taxon>
        <taxon>Parahaliea</taxon>
    </lineage>
</organism>
<dbReference type="PANTHER" id="PTHR12812">
    <property type="entry name" value="HEPARAN SULFATE 6-O-SULFOTRANSFERASE 3"/>
    <property type="match status" value="1"/>
</dbReference>
<evidence type="ECO:0000256" key="1">
    <source>
        <dbReference type="ARBA" id="ARBA00004167"/>
    </source>
</evidence>
<dbReference type="InterPro" id="IPR027417">
    <property type="entry name" value="P-loop_NTPase"/>
</dbReference>
<evidence type="ECO:0000256" key="4">
    <source>
        <dbReference type="ARBA" id="ARBA00022989"/>
    </source>
</evidence>
<comment type="caution">
    <text evidence="7">The sequence shown here is derived from an EMBL/GenBank/DDBJ whole genome shotgun (WGS) entry which is preliminary data.</text>
</comment>
<dbReference type="EMBL" id="JAFKCZ010000001">
    <property type="protein sequence ID" value="MBN7795180.1"/>
    <property type="molecule type" value="Genomic_DNA"/>
</dbReference>
<reference evidence="7" key="1">
    <citation type="submission" date="2021-02" db="EMBL/GenBank/DDBJ databases">
        <title>PHA producing bacteria isolated from coastal sediment in Guangdong, Shenzhen.</title>
        <authorList>
            <person name="Zheng W."/>
            <person name="Yu S."/>
            <person name="Huang Y."/>
        </authorList>
    </citation>
    <scope>NUCLEOTIDE SEQUENCE</scope>
    <source>
        <strain evidence="7">TN14-10</strain>
    </source>
</reference>
<dbReference type="RefSeq" id="WP_206558619.1">
    <property type="nucleotide sequence ID" value="NZ_JAFKCZ010000001.1"/>
</dbReference>
<comment type="subcellular location">
    <subcellularLocation>
        <location evidence="1">Membrane</location>
        <topology evidence="1">Single-pass membrane protein</topology>
    </subcellularLocation>
</comment>
<dbReference type="SUPFAM" id="SSF52540">
    <property type="entry name" value="P-loop containing nucleoside triphosphate hydrolases"/>
    <property type="match status" value="1"/>
</dbReference>
<gene>
    <name evidence="7" type="ORF">JYP50_01170</name>
</gene>
<evidence type="ECO:0000313" key="7">
    <source>
        <dbReference type="EMBL" id="MBN7795180.1"/>
    </source>
</evidence>
<evidence type="ECO:0000256" key="2">
    <source>
        <dbReference type="ARBA" id="ARBA00022679"/>
    </source>
</evidence>
<evidence type="ECO:0000256" key="5">
    <source>
        <dbReference type="ARBA" id="ARBA00023136"/>
    </source>
</evidence>
<sequence length="263" mass="30904">MPRKQYPEKCTDEDFVFFLHIPKTAGTAVSKSLSPLFPEDRVLTHYQMNNVRKHPRDIYLGARFLHGHFTHDVYGKRLPKQPSFILTFLRDPVAHYISTFFHLKIDPTFTYTTRLCQQPELAREIHQFVENRPIEDFFDYEHAHIFDNFQTRYLVKGLSSDYPGMSDEALLPIAERLLIDLPFFGITEQIDSSMRLLQSVVSTRKQLQIGQVNRSRNKPRDYALSDNALAEIRRRTGVDHRLYRFAVAAFEDRLWQLPGEDRS</sequence>
<name>A0A939IK79_9GAMM</name>
<dbReference type="GO" id="GO:0017095">
    <property type="term" value="F:heparan sulfate 6-sulfotransferase activity"/>
    <property type="evidence" value="ECO:0007669"/>
    <property type="project" value="TreeGrafter"/>
</dbReference>